<dbReference type="OMA" id="SEIEIWC"/>
<proteinExistence type="predicted"/>
<dbReference type="PANTHER" id="PTHR24414:SF127">
    <property type="entry name" value="F-BOX ASSOCIATED DOMAIN-CONTAINING PROTEIN"/>
    <property type="match status" value="1"/>
</dbReference>
<reference evidence="2" key="3">
    <citation type="submission" date="2021-01" db="EMBL/GenBank/DDBJ databases">
        <authorList>
            <consortium name="Genoscope - CEA"/>
            <person name="William W."/>
        </authorList>
    </citation>
    <scope>NUCLEOTIDE SEQUENCE</scope>
</reference>
<dbReference type="Proteomes" id="UP001295469">
    <property type="component" value="Chromosome C03"/>
</dbReference>
<dbReference type="InterPro" id="IPR057499">
    <property type="entry name" value="Kelch_FKB95"/>
</dbReference>
<keyword evidence="4" id="KW-1185">Reference proteome</keyword>
<reference evidence="3 4" key="1">
    <citation type="journal article" date="2014" name="Science">
        <title>Plant genetics. Early allopolyploid evolution in the post-Neolithic Brassica napus oilseed genome.</title>
        <authorList>
            <person name="Chalhoub B."/>
            <person name="Denoeud F."/>
            <person name="Liu S."/>
            <person name="Parkin I.A."/>
            <person name="Tang H."/>
            <person name="Wang X."/>
            <person name="Chiquet J."/>
            <person name="Belcram H."/>
            <person name="Tong C."/>
            <person name="Samans B."/>
            <person name="Correa M."/>
            <person name="Da Silva C."/>
            <person name="Just J."/>
            <person name="Falentin C."/>
            <person name="Koh C.S."/>
            <person name="Le Clainche I."/>
            <person name="Bernard M."/>
            <person name="Bento P."/>
            <person name="Noel B."/>
            <person name="Labadie K."/>
            <person name="Alberti A."/>
            <person name="Charles M."/>
            <person name="Arnaud D."/>
            <person name="Guo H."/>
            <person name="Daviaud C."/>
            <person name="Alamery S."/>
            <person name="Jabbari K."/>
            <person name="Zhao M."/>
            <person name="Edger P.P."/>
            <person name="Chelaifa H."/>
            <person name="Tack D."/>
            <person name="Lassalle G."/>
            <person name="Mestiri I."/>
            <person name="Schnel N."/>
            <person name="Le Paslier M.C."/>
            <person name="Fan G."/>
            <person name="Renault V."/>
            <person name="Bayer P.E."/>
            <person name="Golicz A.A."/>
            <person name="Manoli S."/>
            <person name="Lee T.H."/>
            <person name="Thi V.H."/>
            <person name="Chalabi S."/>
            <person name="Hu Q."/>
            <person name="Fan C."/>
            <person name="Tollenaere R."/>
            <person name="Lu Y."/>
            <person name="Battail C."/>
            <person name="Shen J."/>
            <person name="Sidebottom C.H."/>
            <person name="Wang X."/>
            <person name="Canaguier A."/>
            <person name="Chauveau A."/>
            <person name="Berard A."/>
            <person name="Deniot G."/>
            <person name="Guan M."/>
            <person name="Liu Z."/>
            <person name="Sun F."/>
            <person name="Lim Y.P."/>
            <person name="Lyons E."/>
            <person name="Town C.D."/>
            <person name="Bancroft I."/>
            <person name="Wang X."/>
            <person name="Meng J."/>
            <person name="Ma J."/>
            <person name="Pires J.C."/>
            <person name="King G.J."/>
            <person name="Brunel D."/>
            <person name="Delourme R."/>
            <person name="Renard M."/>
            <person name="Aury J.M."/>
            <person name="Adams K.L."/>
            <person name="Batley J."/>
            <person name="Snowdon R.J."/>
            <person name="Tost J."/>
            <person name="Edwards D."/>
            <person name="Zhou Y."/>
            <person name="Hua W."/>
            <person name="Sharpe A.G."/>
            <person name="Paterson A.H."/>
            <person name="Guan C."/>
            <person name="Wincker P."/>
        </authorList>
    </citation>
    <scope>NUCLEOTIDE SEQUENCE [LARGE SCALE GENOMIC DNA]</scope>
    <source>
        <strain evidence="4">cv. Darmor-bzh</strain>
    </source>
</reference>
<evidence type="ECO:0000313" key="4">
    <source>
        <dbReference type="Proteomes" id="UP000028999"/>
    </source>
</evidence>
<dbReference type="SUPFAM" id="SSF81383">
    <property type="entry name" value="F-box domain"/>
    <property type="match status" value="1"/>
</dbReference>
<dbReference type="InterPro" id="IPR036047">
    <property type="entry name" value="F-box-like_dom_sf"/>
</dbReference>
<dbReference type="SMART" id="SM00612">
    <property type="entry name" value="Kelch"/>
    <property type="match status" value="2"/>
</dbReference>
<sequence>MTEEMKPSESPRALLSFWSLPNDVALNILARISRIHHPSLSLVSKRFKSILSSRELDVTRTLMDKTEKQIYLYLKFRRHTKPCWFALTPGPDQKLKQLPSFPYEHHPDSPTVVSSGSEIYLIGGLVNHRRSRRVFVLDCRCQKWRKLPEMRVPRGSYAAAGFIDGKLYVLGGRESSGEVYDPKSGTWEPYMMNIQKDVMLGNFGYFVTNTCFIAEEKILCRVVNHLGSSFLTWCDLGDKMGWRQVKGLEGLFPVPPDFVSVASPEGGRRLTVWWVSYQKEDDLVLVSEIEIWCAEISFQIRSREEVYGVVEWSKVLHAMNRSETGGVISLLSSAIVNL</sequence>
<dbReference type="Pfam" id="PF00646">
    <property type="entry name" value="F-box"/>
    <property type="match status" value="1"/>
</dbReference>
<protein>
    <submittedName>
        <fullName evidence="2">(rape) hypothetical protein</fullName>
    </submittedName>
    <submittedName>
        <fullName evidence="3">BnaC03g15240D protein</fullName>
    </submittedName>
</protein>
<feature type="domain" description="F-box" evidence="1">
    <location>
        <begin position="14"/>
        <end position="62"/>
    </location>
</feature>
<dbReference type="InterPro" id="IPR001810">
    <property type="entry name" value="F-box_dom"/>
</dbReference>
<dbReference type="Gene3D" id="2.120.10.80">
    <property type="entry name" value="Kelch-type beta propeller"/>
    <property type="match status" value="1"/>
</dbReference>
<dbReference type="CDD" id="cd22152">
    <property type="entry name" value="F-box_AtAFR-like"/>
    <property type="match status" value="1"/>
</dbReference>
<dbReference type="InterPro" id="IPR006652">
    <property type="entry name" value="Kelch_1"/>
</dbReference>
<dbReference type="InterPro" id="IPR015915">
    <property type="entry name" value="Kelch-typ_b-propeller"/>
</dbReference>
<dbReference type="Pfam" id="PF25210">
    <property type="entry name" value="Kelch_FKB95"/>
    <property type="match status" value="1"/>
</dbReference>
<dbReference type="PROSITE" id="PS50181">
    <property type="entry name" value="FBOX"/>
    <property type="match status" value="1"/>
</dbReference>
<reference evidence="3" key="2">
    <citation type="submission" date="2014-06" db="EMBL/GenBank/DDBJ databases">
        <authorList>
            <person name="Genoscope - CEA"/>
        </authorList>
    </citation>
    <scope>NUCLEOTIDE SEQUENCE</scope>
</reference>
<organism evidence="3 4">
    <name type="scientific">Brassica napus</name>
    <name type="common">Rape</name>
    <dbReference type="NCBI Taxonomy" id="3708"/>
    <lineage>
        <taxon>Eukaryota</taxon>
        <taxon>Viridiplantae</taxon>
        <taxon>Streptophyta</taxon>
        <taxon>Embryophyta</taxon>
        <taxon>Tracheophyta</taxon>
        <taxon>Spermatophyta</taxon>
        <taxon>Magnoliopsida</taxon>
        <taxon>eudicotyledons</taxon>
        <taxon>Gunneridae</taxon>
        <taxon>Pentapetalae</taxon>
        <taxon>rosids</taxon>
        <taxon>malvids</taxon>
        <taxon>Brassicales</taxon>
        <taxon>Brassicaceae</taxon>
        <taxon>Brassiceae</taxon>
        <taxon>Brassica</taxon>
    </lineage>
</organism>
<dbReference type="PANTHER" id="PTHR24414">
    <property type="entry name" value="F-BOX/KELCH-REPEAT PROTEIN SKIP4"/>
    <property type="match status" value="1"/>
</dbReference>
<evidence type="ECO:0000259" key="1">
    <source>
        <dbReference type="PROSITE" id="PS50181"/>
    </source>
</evidence>
<gene>
    <name evidence="3" type="primary">BnaC03g15240D</name>
    <name evidence="2" type="ORF">DARMORV10_C03P17980.1</name>
    <name evidence="3" type="ORF">GSBRNA2T00066505001</name>
</gene>
<dbReference type="AlphaFoldDB" id="A0A078HJP3"/>
<dbReference type="PaxDb" id="3708-A0A078HJP3"/>
<accession>A0A078HJP3</accession>
<dbReference type="SUPFAM" id="SSF117281">
    <property type="entry name" value="Kelch motif"/>
    <property type="match status" value="1"/>
</dbReference>
<dbReference type="Proteomes" id="UP000028999">
    <property type="component" value="Unassembled WGS sequence"/>
</dbReference>
<dbReference type="EMBL" id="HG994367">
    <property type="protein sequence ID" value="CAF1699246.1"/>
    <property type="molecule type" value="Genomic_DNA"/>
</dbReference>
<evidence type="ECO:0000313" key="2">
    <source>
        <dbReference type="EMBL" id="CAF1699246.1"/>
    </source>
</evidence>
<dbReference type="EMBL" id="LK032431">
    <property type="protein sequence ID" value="CDY38725.1"/>
    <property type="molecule type" value="Genomic_DNA"/>
</dbReference>
<dbReference type="SMART" id="SM00256">
    <property type="entry name" value="FBOX"/>
    <property type="match status" value="1"/>
</dbReference>
<evidence type="ECO:0000313" key="3">
    <source>
        <dbReference type="EMBL" id="CDY38725.1"/>
    </source>
</evidence>
<name>A0A078HJP3_BRANA</name>
<dbReference type="Gramene" id="CDY38725">
    <property type="protein sequence ID" value="CDY38725"/>
    <property type="gene ID" value="GSBRNA2T00066505001"/>
</dbReference>
<dbReference type="InterPro" id="IPR050354">
    <property type="entry name" value="F-box/kelch-repeat_ARATH"/>
</dbReference>